<dbReference type="InterPro" id="IPR013154">
    <property type="entry name" value="ADH-like_N"/>
</dbReference>
<gene>
    <name evidence="8" type="ORF">EDD73_11870</name>
</gene>
<proteinExistence type="predicted"/>
<dbReference type="SMART" id="SM00829">
    <property type="entry name" value="PKS_ER"/>
    <property type="match status" value="1"/>
</dbReference>
<dbReference type="AlphaFoldDB" id="A0A4R2RMM0"/>
<dbReference type="RefSeq" id="WP_131919684.1">
    <property type="nucleotide sequence ID" value="NZ_JAOQNU010000017.1"/>
</dbReference>
<dbReference type="SUPFAM" id="SSF50129">
    <property type="entry name" value="GroES-like"/>
    <property type="match status" value="1"/>
</dbReference>
<dbReference type="InterPro" id="IPR002364">
    <property type="entry name" value="Quin_OxRdtase/zeta-crystal_CS"/>
</dbReference>
<dbReference type="GO" id="GO:0003730">
    <property type="term" value="F:mRNA 3'-UTR binding"/>
    <property type="evidence" value="ECO:0007669"/>
    <property type="project" value="TreeGrafter"/>
</dbReference>
<comment type="subcellular location">
    <subcellularLocation>
        <location evidence="1">Cytoplasm</location>
    </subcellularLocation>
</comment>
<keyword evidence="5" id="KW-0694">RNA-binding</keyword>
<organism evidence="8 9">
    <name type="scientific">Heliophilum fasciatum</name>
    <dbReference type="NCBI Taxonomy" id="35700"/>
    <lineage>
        <taxon>Bacteria</taxon>
        <taxon>Bacillati</taxon>
        <taxon>Bacillota</taxon>
        <taxon>Clostridia</taxon>
        <taxon>Eubacteriales</taxon>
        <taxon>Heliobacteriaceae</taxon>
        <taxon>Heliophilum</taxon>
    </lineage>
</organism>
<dbReference type="Gene3D" id="3.90.180.10">
    <property type="entry name" value="Medium-chain alcohol dehydrogenases, catalytic domain"/>
    <property type="match status" value="1"/>
</dbReference>
<protein>
    <submittedName>
        <fullName evidence="8">NADPH2:quinone reductase</fullName>
    </submittedName>
</protein>
<evidence type="ECO:0000256" key="2">
    <source>
        <dbReference type="ARBA" id="ARBA00011881"/>
    </source>
</evidence>
<comment type="caution">
    <text evidence="8">The sequence shown here is derived from an EMBL/GenBank/DDBJ whole genome shotgun (WGS) entry which is preliminary data.</text>
</comment>
<evidence type="ECO:0000256" key="3">
    <source>
        <dbReference type="ARBA" id="ARBA00022490"/>
    </source>
</evidence>
<sequence length="328" mass="34953">MRAILMKAFGEADVLQLAEVPVPEPGPGEVRVQLHYAGVNPAEAYIRTGTYAFFKPDLPYVPGFDGAGVVDTVGVNVQGLQKGDRVFVASMLAKNKTGTYAEYVVCDADAVHRLPDRTSFAQGAAIGIPGLTAYRALFQRAQLKPGETVLIHGASGGVGTVAVQLARAHGAYVIGTAGNDSELAFLRDQGVHEAFNHHDPQHFQKIVDFTGGAGVDVIIEMLANVNLERDAEILAMFGRIVVVGNRGSIPFTPRLLMIKESAVLGMALWNATPADNREALAALSASLESGVLRPVVGREYPLAEAKQGQIDILEKSARGKMLLKISEN</sequence>
<evidence type="ECO:0000256" key="5">
    <source>
        <dbReference type="ARBA" id="ARBA00022884"/>
    </source>
</evidence>
<dbReference type="Pfam" id="PF00107">
    <property type="entry name" value="ADH_zinc_N"/>
    <property type="match status" value="1"/>
</dbReference>
<dbReference type="FunFam" id="3.40.50.720:FF:000244">
    <property type="entry name" value="quinone oxidoreductase"/>
    <property type="match status" value="1"/>
</dbReference>
<evidence type="ECO:0000256" key="1">
    <source>
        <dbReference type="ARBA" id="ARBA00004496"/>
    </source>
</evidence>
<keyword evidence="4" id="KW-0521">NADP</keyword>
<name>A0A4R2RMM0_9FIRM</name>
<dbReference type="OrthoDB" id="9792162at2"/>
<dbReference type="InterPro" id="IPR036291">
    <property type="entry name" value="NAD(P)-bd_dom_sf"/>
</dbReference>
<evidence type="ECO:0000259" key="7">
    <source>
        <dbReference type="SMART" id="SM00829"/>
    </source>
</evidence>
<dbReference type="PANTHER" id="PTHR44154:SF1">
    <property type="entry name" value="QUINONE OXIDOREDUCTASE"/>
    <property type="match status" value="1"/>
</dbReference>
<keyword evidence="9" id="KW-1185">Reference proteome</keyword>
<dbReference type="GO" id="GO:0003960">
    <property type="term" value="F:quinone reductase (NADPH) activity"/>
    <property type="evidence" value="ECO:0007669"/>
    <property type="project" value="TreeGrafter"/>
</dbReference>
<dbReference type="InterPro" id="IPR051603">
    <property type="entry name" value="Zinc-ADH_QOR/CCCR"/>
</dbReference>
<keyword evidence="3" id="KW-0963">Cytoplasm</keyword>
<accession>A0A4R2RMM0</accession>
<dbReference type="GO" id="GO:0008270">
    <property type="term" value="F:zinc ion binding"/>
    <property type="evidence" value="ECO:0007669"/>
    <property type="project" value="InterPro"/>
</dbReference>
<evidence type="ECO:0000256" key="4">
    <source>
        <dbReference type="ARBA" id="ARBA00022857"/>
    </source>
</evidence>
<dbReference type="PROSITE" id="PS01162">
    <property type="entry name" value="QOR_ZETA_CRYSTAL"/>
    <property type="match status" value="1"/>
</dbReference>
<dbReference type="CDD" id="cd08253">
    <property type="entry name" value="zeta_crystallin"/>
    <property type="match status" value="1"/>
</dbReference>
<dbReference type="SUPFAM" id="SSF51735">
    <property type="entry name" value="NAD(P)-binding Rossmann-fold domains"/>
    <property type="match status" value="1"/>
</dbReference>
<reference evidence="8 9" key="1">
    <citation type="submission" date="2019-03" db="EMBL/GenBank/DDBJ databases">
        <title>Genomic Encyclopedia of Type Strains, Phase IV (KMG-IV): sequencing the most valuable type-strain genomes for metagenomic binning, comparative biology and taxonomic classification.</title>
        <authorList>
            <person name="Goeker M."/>
        </authorList>
    </citation>
    <scope>NUCLEOTIDE SEQUENCE [LARGE SCALE GENOMIC DNA]</scope>
    <source>
        <strain evidence="8 9">DSM 11170</strain>
    </source>
</reference>
<comment type="subunit">
    <text evidence="2">Homotetramer.</text>
</comment>
<dbReference type="InterPro" id="IPR011032">
    <property type="entry name" value="GroES-like_sf"/>
</dbReference>
<dbReference type="EMBL" id="SLXT01000018">
    <property type="protein sequence ID" value="TCP63527.1"/>
    <property type="molecule type" value="Genomic_DNA"/>
</dbReference>
<dbReference type="InterPro" id="IPR020843">
    <property type="entry name" value="ER"/>
</dbReference>
<evidence type="ECO:0000256" key="6">
    <source>
        <dbReference type="ARBA" id="ARBA00022990"/>
    </source>
</evidence>
<dbReference type="GO" id="GO:0070402">
    <property type="term" value="F:NADPH binding"/>
    <property type="evidence" value="ECO:0007669"/>
    <property type="project" value="TreeGrafter"/>
</dbReference>
<dbReference type="PANTHER" id="PTHR44154">
    <property type="entry name" value="QUINONE OXIDOREDUCTASE"/>
    <property type="match status" value="1"/>
</dbReference>
<dbReference type="Gene3D" id="3.40.50.720">
    <property type="entry name" value="NAD(P)-binding Rossmann-like Domain"/>
    <property type="match status" value="1"/>
</dbReference>
<dbReference type="Pfam" id="PF08240">
    <property type="entry name" value="ADH_N"/>
    <property type="match status" value="1"/>
</dbReference>
<evidence type="ECO:0000313" key="9">
    <source>
        <dbReference type="Proteomes" id="UP000294813"/>
    </source>
</evidence>
<keyword evidence="6" id="KW-0007">Acetylation</keyword>
<evidence type="ECO:0000313" key="8">
    <source>
        <dbReference type="EMBL" id="TCP63527.1"/>
    </source>
</evidence>
<dbReference type="Proteomes" id="UP000294813">
    <property type="component" value="Unassembled WGS sequence"/>
</dbReference>
<feature type="domain" description="Enoyl reductase (ER)" evidence="7">
    <location>
        <begin position="10"/>
        <end position="323"/>
    </location>
</feature>
<dbReference type="GO" id="GO:0005829">
    <property type="term" value="C:cytosol"/>
    <property type="evidence" value="ECO:0007669"/>
    <property type="project" value="TreeGrafter"/>
</dbReference>
<dbReference type="InterPro" id="IPR013149">
    <property type="entry name" value="ADH-like_C"/>
</dbReference>